<comment type="caution">
    <text evidence="1">The sequence shown here is derived from an EMBL/GenBank/DDBJ whole genome shotgun (WGS) entry which is preliminary data.</text>
</comment>
<accession>A0A0F9CRQ5</accession>
<proteinExistence type="predicted"/>
<reference evidence="1" key="1">
    <citation type="journal article" date="2015" name="Nature">
        <title>Complex archaea that bridge the gap between prokaryotes and eukaryotes.</title>
        <authorList>
            <person name="Spang A."/>
            <person name="Saw J.H."/>
            <person name="Jorgensen S.L."/>
            <person name="Zaremba-Niedzwiedzka K."/>
            <person name="Martijn J."/>
            <person name="Lind A.E."/>
            <person name="van Eijk R."/>
            <person name="Schleper C."/>
            <person name="Guy L."/>
            <person name="Ettema T.J."/>
        </authorList>
    </citation>
    <scope>NUCLEOTIDE SEQUENCE</scope>
</reference>
<sequence>PYSDRGLPLSGEVRPFSKQALFMLIICESLERLLKIILELFSLLYGFPASQ</sequence>
<protein>
    <submittedName>
        <fullName evidence="1">Uncharacterized protein</fullName>
    </submittedName>
</protein>
<gene>
    <name evidence="1" type="ORF">LCGC14_2368520</name>
</gene>
<dbReference type="AlphaFoldDB" id="A0A0F9CRQ5"/>
<evidence type="ECO:0000313" key="1">
    <source>
        <dbReference type="EMBL" id="KKL30640.1"/>
    </source>
</evidence>
<organism evidence="1">
    <name type="scientific">marine sediment metagenome</name>
    <dbReference type="NCBI Taxonomy" id="412755"/>
    <lineage>
        <taxon>unclassified sequences</taxon>
        <taxon>metagenomes</taxon>
        <taxon>ecological metagenomes</taxon>
    </lineage>
</organism>
<dbReference type="EMBL" id="LAZR01034864">
    <property type="protein sequence ID" value="KKL30640.1"/>
    <property type="molecule type" value="Genomic_DNA"/>
</dbReference>
<feature type="non-terminal residue" evidence="1">
    <location>
        <position position="1"/>
    </location>
</feature>
<name>A0A0F9CRQ5_9ZZZZ</name>